<comment type="caution">
    <text evidence="1">The sequence shown here is derived from an EMBL/GenBank/DDBJ whole genome shotgun (WGS) entry which is preliminary data.</text>
</comment>
<proteinExistence type="predicted"/>
<accession>A0A9W7WF11</accession>
<keyword evidence="2" id="KW-1185">Reference proteome</keyword>
<evidence type="ECO:0000313" key="1">
    <source>
        <dbReference type="EMBL" id="KAI7795333.1"/>
    </source>
</evidence>
<dbReference type="AlphaFoldDB" id="A0A9W7WF11"/>
<sequence>STIHIPSADVLNLFYSVHPLPNTTRYSSCCLYFIIIHLKYLQVLLQWIPPPVLFAAWQNISSTHGITFRFKLCLAADSVYLGAEACTLC</sequence>
<dbReference type="Proteomes" id="UP001059041">
    <property type="component" value="Linkage Group LG20"/>
</dbReference>
<feature type="non-terminal residue" evidence="1">
    <location>
        <position position="89"/>
    </location>
</feature>
<evidence type="ECO:0000313" key="2">
    <source>
        <dbReference type="Proteomes" id="UP001059041"/>
    </source>
</evidence>
<dbReference type="EMBL" id="JAFHDT010000020">
    <property type="protein sequence ID" value="KAI7795333.1"/>
    <property type="molecule type" value="Genomic_DNA"/>
</dbReference>
<name>A0A9W7WF11_TRIRA</name>
<organism evidence="1 2">
    <name type="scientific">Triplophysa rosa</name>
    <name type="common">Cave loach</name>
    <dbReference type="NCBI Taxonomy" id="992332"/>
    <lineage>
        <taxon>Eukaryota</taxon>
        <taxon>Metazoa</taxon>
        <taxon>Chordata</taxon>
        <taxon>Craniata</taxon>
        <taxon>Vertebrata</taxon>
        <taxon>Euteleostomi</taxon>
        <taxon>Actinopterygii</taxon>
        <taxon>Neopterygii</taxon>
        <taxon>Teleostei</taxon>
        <taxon>Ostariophysi</taxon>
        <taxon>Cypriniformes</taxon>
        <taxon>Nemacheilidae</taxon>
        <taxon>Triplophysa</taxon>
    </lineage>
</organism>
<gene>
    <name evidence="1" type="ORF">IRJ41_016560</name>
</gene>
<protein>
    <submittedName>
        <fullName evidence="1">Uncharacterized protein</fullName>
    </submittedName>
</protein>
<reference evidence="1" key="1">
    <citation type="submission" date="2021-02" db="EMBL/GenBank/DDBJ databases">
        <title>Comparative genomics reveals that relaxation of natural selection precedes convergent phenotypic evolution of cavefish.</title>
        <authorList>
            <person name="Peng Z."/>
        </authorList>
    </citation>
    <scope>NUCLEOTIDE SEQUENCE</scope>
    <source>
        <tissue evidence="1">Muscle</tissue>
    </source>
</reference>